<dbReference type="InterPro" id="IPR007394">
    <property type="entry name" value="UPF0122"/>
</dbReference>
<dbReference type="Proteomes" id="UP000563523">
    <property type="component" value="Unassembled WGS sequence"/>
</dbReference>
<keyword evidence="4" id="KW-0238">DNA-binding</keyword>
<proteinExistence type="inferred from homology"/>
<comment type="function">
    <text evidence="2 3">Might take part in the signal recognition particle (SRP) pathway. This is inferred from the conservation of its genetic proximity to ftsY/ffh. May be a regulatory protein.</text>
</comment>
<keyword evidence="5" id="KW-1185">Reference proteome</keyword>
<dbReference type="NCBIfam" id="NF001068">
    <property type="entry name" value="PRK00118.1-4"/>
    <property type="match status" value="1"/>
</dbReference>
<comment type="similarity">
    <text evidence="1 3">Belongs to the UPF0122 family.</text>
</comment>
<dbReference type="NCBIfam" id="NF001070">
    <property type="entry name" value="PRK00118.1-6"/>
    <property type="match status" value="1"/>
</dbReference>
<evidence type="ECO:0000256" key="2">
    <source>
        <dbReference type="ARBA" id="ARBA00024764"/>
    </source>
</evidence>
<sequence>MSDDILKATRVNLLADFYQSLLTKTQAEYLQLYYGDDYSLGEIAELHHVSRQAVYDNLKRTVTSLENYEERLHLYRDFQVRGRLVTQLQQIVQTKYAHDSELTTIIQKLAQCE</sequence>
<dbReference type="SUPFAM" id="SSF88659">
    <property type="entry name" value="Sigma3 and sigma4 domains of RNA polymerase sigma factors"/>
    <property type="match status" value="1"/>
</dbReference>
<dbReference type="Pfam" id="PF04297">
    <property type="entry name" value="UPF0122"/>
    <property type="match status" value="1"/>
</dbReference>
<comment type="caution">
    <text evidence="4">The sequence shown here is derived from an EMBL/GenBank/DDBJ whole genome shotgun (WGS) entry which is preliminary data.</text>
</comment>
<dbReference type="InterPro" id="IPR036388">
    <property type="entry name" value="WH-like_DNA-bd_sf"/>
</dbReference>
<evidence type="ECO:0000256" key="3">
    <source>
        <dbReference type="HAMAP-Rule" id="MF_00245"/>
    </source>
</evidence>
<name>A0A850QYR2_9LACO</name>
<accession>A0A850QYR2</accession>
<evidence type="ECO:0000313" key="5">
    <source>
        <dbReference type="Proteomes" id="UP000563523"/>
    </source>
</evidence>
<dbReference type="HAMAP" id="MF_00245">
    <property type="entry name" value="UPF0122"/>
    <property type="match status" value="1"/>
</dbReference>
<dbReference type="PANTHER" id="PTHR40083">
    <property type="entry name" value="UPF0122 PROTEIN CBO2450/CLC_2298"/>
    <property type="match status" value="1"/>
</dbReference>
<gene>
    <name evidence="4" type="ORF">HU830_07445</name>
</gene>
<dbReference type="PANTHER" id="PTHR40083:SF1">
    <property type="entry name" value="UPF0122 PROTEIN YLXM"/>
    <property type="match status" value="1"/>
</dbReference>
<dbReference type="Gene3D" id="1.10.10.10">
    <property type="entry name" value="Winged helix-like DNA-binding domain superfamily/Winged helix DNA-binding domain"/>
    <property type="match status" value="1"/>
</dbReference>
<dbReference type="EMBL" id="JABZEC010000006">
    <property type="protein sequence ID" value="NVY96984.1"/>
    <property type="molecule type" value="Genomic_DNA"/>
</dbReference>
<organism evidence="4 5">
    <name type="scientific">Bombilactobacillus apium</name>
    <dbReference type="NCBI Taxonomy" id="2675299"/>
    <lineage>
        <taxon>Bacteria</taxon>
        <taxon>Bacillati</taxon>
        <taxon>Bacillota</taxon>
        <taxon>Bacilli</taxon>
        <taxon>Lactobacillales</taxon>
        <taxon>Lactobacillaceae</taxon>
        <taxon>Bombilactobacillus</taxon>
    </lineage>
</organism>
<dbReference type="NCBIfam" id="NF045758">
    <property type="entry name" value="YlxM"/>
    <property type="match status" value="1"/>
</dbReference>
<evidence type="ECO:0000313" key="4">
    <source>
        <dbReference type="EMBL" id="NVY96984.1"/>
    </source>
</evidence>
<dbReference type="InterPro" id="IPR013324">
    <property type="entry name" value="RNA_pol_sigma_r3/r4-like"/>
</dbReference>
<reference evidence="4 5" key="1">
    <citation type="submission" date="2020-06" db="EMBL/GenBank/DDBJ databases">
        <authorList>
            <person name="Kang J."/>
        </authorList>
    </citation>
    <scope>NUCLEOTIDE SEQUENCE [LARGE SCALE GENOMIC DNA]</scope>
    <source>
        <strain evidence="4 5">DCY120</strain>
    </source>
</reference>
<evidence type="ECO:0000256" key="1">
    <source>
        <dbReference type="ARBA" id="ARBA00008720"/>
    </source>
</evidence>
<dbReference type="RefSeq" id="WP_176943136.1">
    <property type="nucleotide sequence ID" value="NZ_JABZEC010000006.1"/>
</dbReference>
<protein>
    <recommendedName>
        <fullName evidence="3">UPF0122 protein HU830_07445</fullName>
    </recommendedName>
</protein>
<dbReference type="InterPro" id="IPR054831">
    <property type="entry name" value="UPF0122_fam_protein"/>
</dbReference>
<dbReference type="AlphaFoldDB" id="A0A850QYR2"/>
<dbReference type="GO" id="GO:0003677">
    <property type="term" value="F:DNA binding"/>
    <property type="evidence" value="ECO:0007669"/>
    <property type="project" value="UniProtKB-KW"/>
</dbReference>